<dbReference type="InterPro" id="IPR011051">
    <property type="entry name" value="RmlC_Cupin_sf"/>
</dbReference>
<evidence type="ECO:0000256" key="1">
    <source>
        <dbReference type="ARBA" id="ARBA00023125"/>
    </source>
</evidence>
<dbReference type="AlphaFoldDB" id="A0AA51UGV6"/>
<protein>
    <recommendedName>
        <fullName evidence="2">AraC-type arabinose-binding/dimerisation domain-containing protein</fullName>
    </recommendedName>
</protein>
<dbReference type="EMBL" id="CP133594">
    <property type="protein sequence ID" value="WMW22978.1"/>
    <property type="molecule type" value="Genomic_DNA"/>
</dbReference>
<reference evidence="3" key="1">
    <citation type="submission" date="2023-08" db="EMBL/GenBank/DDBJ databases">
        <title>Methanolobus mangrovi sp. nov. and Methanolobus sediminis sp. nov, two novel methylotrophic methanogens isolated from mangrove sediments in China.</title>
        <authorList>
            <person name="Zhou J."/>
        </authorList>
    </citation>
    <scope>NUCLEOTIDE SEQUENCE</scope>
    <source>
        <strain evidence="3">FTZ2</strain>
    </source>
</reference>
<evidence type="ECO:0000259" key="2">
    <source>
        <dbReference type="Pfam" id="PF02311"/>
    </source>
</evidence>
<dbReference type="InterPro" id="IPR003313">
    <property type="entry name" value="AraC-bd"/>
</dbReference>
<proteinExistence type="predicted"/>
<evidence type="ECO:0000313" key="4">
    <source>
        <dbReference type="Proteomes" id="UP001183006"/>
    </source>
</evidence>
<dbReference type="KEGG" id="mmav:RE476_03890"/>
<name>A0AA51UGV6_9EURY</name>
<keyword evidence="1" id="KW-0238">DNA-binding</keyword>
<dbReference type="InterPro" id="IPR014710">
    <property type="entry name" value="RmlC-like_jellyroll"/>
</dbReference>
<accession>A0AA51UGV6</accession>
<sequence length="118" mass="13189">MRISKKRLPTTIESDAMVIQEAVCGNMNVGYGTYNEPTDIGPLLKGLPDDRCQSSHWGYVLKGSMVIKYKDNEEIVNAGDIYYLPPGHIAVMEAGTEIIEFSPEDEYSKTMEVVEQNL</sequence>
<dbReference type="Gene3D" id="2.60.120.10">
    <property type="entry name" value="Jelly Rolls"/>
    <property type="match status" value="1"/>
</dbReference>
<evidence type="ECO:0000313" key="3">
    <source>
        <dbReference type="EMBL" id="WMW22978.1"/>
    </source>
</evidence>
<dbReference type="GO" id="GO:0003677">
    <property type="term" value="F:DNA binding"/>
    <property type="evidence" value="ECO:0007669"/>
    <property type="project" value="UniProtKB-KW"/>
</dbReference>
<dbReference type="Pfam" id="PF02311">
    <property type="entry name" value="AraC_binding"/>
    <property type="match status" value="1"/>
</dbReference>
<gene>
    <name evidence="3" type="ORF">RE476_03890</name>
</gene>
<dbReference type="SUPFAM" id="SSF51182">
    <property type="entry name" value="RmlC-like cupins"/>
    <property type="match status" value="1"/>
</dbReference>
<keyword evidence="4" id="KW-1185">Reference proteome</keyword>
<dbReference type="Proteomes" id="UP001183006">
    <property type="component" value="Chromosome"/>
</dbReference>
<dbReference type="GeneID" id="84229253"/>
<dbReference type="GO" id="GO:0006355">
    <property type="term" value="P:regulation of DNA-templated transcription"/>
    <property type="evidence" value="ECO:0007669"/>
    <property type="project" value="InterPro"/>
</dbReference>
<dbReference type="RefSeq" id="WP_309309093.1">
    <property type="nucleotide sequence ID" value="NZ_CP133594.1"/>
</dbReference>
<feature type="domain" description="AraC-type arabinose-binding/dimerisation" evidence="2">
    <location>
        <begin position="55"/>
        <end position="95"/>
    </location>
</feature>
<organism evidence="3 4">
    <name type="scientific">Methanolobus mangrovi</name>
    <dbReference type="NCBI Taxonomy" id="3072977"/>
    <lineage>
        <taxon>Archaea</taxon>
        <taxon>Methanobacteriati</taxon>
        <taxon>Methanobacteriota</taxon>
        <taxon>Stenosarchaea group</taxon>
        <taxon>Methanomicrobia</taxon>
        <taxon>Methanosarcinales</taxon>
        <taxon>Methanosarcinaceae</taxon>
        <taxon>Methanolobus</taxon>
    </lineage>
</organism>